<accession>A0ABW4D9Q6</accession>
<dbReference type="EMBL" id="JBHTNZ010000003">
    <property type="protein sequence ID" value="MFD1460516.1"/>
    <property type="molecule type" value="Genomic_DNA"/>
</dbReference>
<evidence type="ECO:0000256" key="2">
    <source>
        <dbReference type="SAM" id="MobiDB-lite"/>
    </source>
</evidence>
<evidence type="ECO:0000313" key="4">
    <source>
        <dbReference type="EMBL" id="MFD1460516.1"/>
    </source>
</evidence>
<dbReference type="InterPro" id="IPR010982">
    <property type="entry name" value="Lambda_DNA-bd_dom_sf"/>
</dbReference>
<dbReference type="Pfam" id="PF01381">
    <property type="entry name" value="HTH_3"/>
    <property type="match status" value="1"/>
</dbReference>
<feature type="domain" description="HTH cro/C1-type" evidence="3">
    <location>
        <begin position="10"/>
        <end position="65"/>
    </location>
</feature>
<dbReference type="SMART" id="SM00530">
    <property type="entry name" value="HTH_XRE"/>
    <property type="match status" value="1"/>
</dbReference>
<dbReference type="PANTHER" id="PTHR46797:SF1">
    <property type="entry name" value="METHYLPHOSPHONATE SYNTHASE"/>
    <property type="match status" value="1"/>
</dbReference>
<dbReference type="Proteomes" id="UP001597340">
    <property type="component" value="Unassembled WGS sequence"/>
</dbReference>
<gene>
    <name evidence="4" type="ORF">ACFQ5D_03445</name>
</gene>
<protein>
    <submittedName>
        <fullName evidence="4">Helix-turn-helix domain-containing protein</fullName>
    </submittedName>
</protein>
<proteinExistence type="predicted"/>
<dbReference type="SUPFAM" id="SSF47413">
    <property type="entry name" value="lambda repressor-like DNA-binding domains"/>
    <property type="match status" value="1"/>
</dbReference>
<evidence type="ECO:0000256" key="1">
    <source>
        <dbReference type="ARBA" id="ARBA00023125"/>
    </source>
</evidence>
<dbReference type="Gene3D" id="1.10.260.40">
    <property type="entry name" value="lambda repressor-like DNA-binding domains"/>
    <property type="match status" value="1"/>
</dbReference>
<evidence type="ECO:0000259" key="3">
    <source>
        <dbReference type="PROSITE" id="PS50943"/>
    </source>
</evidence>
<keyword evidence="1" id="KW-0238">DNA-binding</keyword>
<organism evidence="4 5">
    <name type="scientific">Paenibacillus farraposensis</name>
    <dbReference type="NCBI Taxonomy" id="2807095"/>
    <lineage>
        <taxon>Bacteria</taxon>
        <taxon>Bacillati</taxon>
        <taxon>Bacillota</taxon>
        <taxon>Bacilli</taxon>
        <taxon>Bacillales</taxon>
        <taxon>Paenibacillaceae</taxon>
        <taxon>Paenibacillus</taxon>
    </lineage>
</organism>
<name>A0ABW4D9Q6_9BACL</name>
<comment type="caution">
    <text evidence="4">The sequence shown here is derived from an EMBL/GenBank/DDBJ whole genome shotgun (WGS) entry which is preliminary data.</text>
</comment>
<dbReference type="CDD" id="cd00093">
    <property type="entry name" value="HTH_XRE"/>
    <property type="match status" value="1"/>
</dbReference>
<feature type="compositionally biased region" description="Basic and acidic residues" evidence="2">
    <location>
        <begin position="150"/>
        <end position="159"/>
    </location>
</feature>
<evidence type="ECO:0000313" key="5">
    <source>
        <dbReference type="Proteomes" id="UP001597340"/>
    </source>
</evidence>
<dbReference type="InterPro" id="IPR001387">
    <property type="entry name" value="Cro/C1-type_HTH"/>
</dbReference>
<sequence>MEQPAFGTYLKQQREQKQWSINQLAATADISNSQISRIENGLRGIPKPSTLRKIADALDVPYTEMMKAAGYWGDDHSIEQPSHESSLTPVPEWATSKDRRDFKRMLEEDDELMFDGIPLDETDRQRIKDVLTGLFWEAKQMNKHKKPQKPRGDKDQDSR</sequence>
<dbReference type="PROSITE" id="PS50943">
    <property type="entry name" value="HTH_CROC1"/>
    <property type="match status" value="1"/>
</dbReference>
<dbReference type="RefSeq" id="WP_229526642.1">
    <property type="nucleotide sequence ID" value="NZ_JAFFQR010000112.1"/>
</dbReference>
<feature type="region of interest" description="Disordered" evidence="2">
    <location>
        <begin position="138"/>
        <end position="159"/>
    </location>
</feature>
<dbReference type="InterPro" id="IPR050807">
    <property type="entry name" value="TransReg_Diox_bact_type"/>
</dbReference>
<keyword evidence="5" id="KW-1185">Reference proteome</keyword>
<reference evidence="5" key="1">
    <citation type="journal article" date="2019" name="Int. J. Syst. Evol. Microbiol.">
        <title>The Global Catalogue of Microorganisms (GCM) 10K type strain sequencing project: providing services to taxonomists for standard genome sequencing and annotation.</title>
        <authorList>
            <consortium name="The Broad Institute Genomics Platform"/>
            <consortium name="The Broad Institute Genome Sequencing Center for Infectious Disease"/>
            <person name="Wu L."/>
            <person name="Ma J."/>
        </authorList>
    </citation>
    <scope>NUCLEOTIDE SEQUENCE [LARGE SCALE GENOMIC DNA]</scope>
    <source>
        <strain evidence="5">CCM 9147</strain>
    </source>
</reference>
<dbReference type="PANTHER" id="PTHR46797">
    <property type="entry name" value="HTH-TYPE TRANSCRIPTIONAL REGULATOR"/>
    <property type="match status" value="1"/>
</dbReference>